<dbReference type="PANTHER" id="PTHR38440">
    <property type="entry name" value="UPF0398 PROTEIN YPSA"/>
    <property type="match status" value="1"/>
</dbReference>
<dbReference type="Gene3D" id="3.40.50.450">
    <property type="match status" value="1"/>
</dbReference>
<dbReference type="AlphaFoldDB" id="U2JY63"/>
<protein>
    <recommendedName>
        <fullName evidence="3">DUF1273 family protein</fullName>
    </recommendedName>
</protein>
<dbReference type="RefSeq" id="WP_021680823.1">
    <property type="nucleotide sequence ID" value="NZ_KI260308.1"/>
</dbReference>
<dbReference type="STRING" id="411473.RUMCAL_02642"/>
<comment type="caution">
    <text evidence="1">The sequence shown here is derived from an EMBL/GenBank/DDBJ whole genome shotgun (WGS) entry which is preliminary data.</text>
</comment>
<organism evidence="1 2">
    <name type="scientific">Ruminococcus callidus ATCC 27760</name>
    <dbReference type="NCBI Taxonomy" id="411473"/>
    <lineage>
        <taxon>Bacteria</taxon>
        <taxon>Bacillati</taxon>
        <taxon>Bacillota</taxon>
        <taxon>Clostridia</taxon>
        <taxon>Eubacteriales</taxon>
        <taxon>Oscillospiraceae</taxon>
        <taxon>Ruminococcus</taxon>
    </lineage>
</organism>
<dbReference type="InterPro" id="IPR010697">
    <property type="entry name" value="YspA"/>
</dbReference>
<dbReference type="Proteomes" id="UP000016662">
    <property type="component" value="Unassembled WGS sequence"/>
</dbReference>
<dbReference type="Pfam" id="PF06908">
    <property type="entry name" value="YpsA"/>
    <property type="match status" value="1"/>
</dbReference>
<dbReference type="eggNOG" id="COG4474">
    <property type="taxonomic scope" value="Bacteria"/>
</dbReference>
<evidence type="ECO:0000313" key="2">
    <source>
        <dbReference type="Proteomes" id="UP000016662"/>
    </source>
</evidence>
<sequence>MVRSICFTGHRHIVRTELPALLKELRRVLETAIPQGFVDFYAGGALGWDTYCAQTVLDLREEYPCIALHLVLPCSRGEQTARWTEAQKAAYDCIFREADSCEFVSEEYTKSCMRLRNQRLVELADCCICYCSDPAGRSGTAQTVRMAKQKGIPVINLVK</sequence>
<accession>U2JY63</accession>
<name>U2JY63_9FIRM</name>
<reference evidence="1 2" key="1">
    <citation type="submission" date="2013-07" db="EMBL/GenBank/DDBJ databases">
        <authorList>
            <person name="Weinstock G."/>
            <person name="Sodergren E."/>
            <person name="Wylie T."/>
            <person name="Fulton L."/>
            <person name="Fulton R."/>
            <person name="Fronick C."/>
            <person name="O'Laughlin M."/>
            <person name="Godfrey J."/>
            <person name="Miner T."/>
            <person name="Herter B."/>
            <person name="Appelbaum E."/>
            <person name="Cordes M."/>
            <person name="Lek S."/>
            <person name="Wollam A."/>
            <person name="Pepin K.H."/>
            <person name="Palsikar V.B."/>
            <person name="Mitreva M."/>
            <person name="Wilson R.K."/>
        </authorList>
    </citation>
    <scope>NUCLEOTIDE SEQUENCE [LARGE SCALE GENOMIC DNA]</scope>
    <source>
        <strain evidence="1 2">ATCC 27760</strain>
    </source>
</reference>
<dbReference type="PANTHER" id="PTHR38440:SF1">
    <property type="entry name" value="UPF0398 PROTEIN SPR0331"/>
    <property type="match status" value="1"/>
</dbReference>
<evidence type="ECO:0000313" key="1">
    <source>
        <dbReference type="EMBL" id="ERJ91231.1"/>
    </source>
</evidence>
<dbReference type="SUPFAM" id="SSF102405">
    <property type="entry name" value="MCP/YpsA-like"/>
    <property type="match status" value="1"/>
</dbReference>
<gene>
    <name evidence="1" type="ORF">RUMCAL_02642</name>
</gene>
<dbReference type="EMBL" id="AWVF01000323">
    <property type="protein sequence ID" value="ERJ91231.1"/>
    <property type="molecule type" value="Genomic_DNA"/>
</dbReference>
<evidence type="ECO:0008006" key="3">
    <source>
        <dbReference type="Google" id="ProtNLM"/>
    </source>
</evidence>
<proteinExistence type="predicted"/>
<dbReference type="PATRIC" id="fig|411473.3.peg.2211"/>
<dbReference type="GeneID" id="93692879"/>
<dbReference type="HOGENOM" id="CLU_108363_3_0_9"/>
<keyword evidence="2" id="KW-1185">Reference proteome</keyword>